<gene>
    <name evidence="2" type="ORF">BMR1_02g04275</name>
</gene>
<reference evidence="2 3" key="2">
    <citation type="journal article" date="2013" name="PLoS ONE">
        <title>Whole genome mapping and re-organization of the nuclear and mitochondrial genomes of Babesia microti isolates.</title>
        <authorList>
            <person name="Cornillot E."/>
            <person name="Dassouli A."/>
            <person name="Garg A."/>
            <person name="Pachikara N."/>
            <person name="Randazzo S."/>
            <person name="Depoix D."/>
            <person name="Carcy B."/>
            <person name="Delbecq S."/>
            <person name="Frutos R."/>
            <person name="Silva J.C."/>
            <person name="Sutton R."/>
            <person name="Krause P.J."/>
            <person name="Mamoun C.B."/>
        </authorList>
    </citation>
    <scope>NUCLEOTIDE SEQUENCE [LARGE SCALE GENOMIC DNA]</scope>
    <source>
        <strain evidence="2 3">RI</strain>
    </source>
</reference>
<evidence type="ECO:0000313" key="3">
    <source>
        <dbReference type="Proteomes" id="UP000002899"/>
    </source>
</evidence>
<feature type="chain" id="PRO_5003710755" evidence="1">
    <location>
        <begin position="24"/>
        <end position="304"/>
    </location>
</feature>
<keyword evidence="1" id="KW-0732">Signal</keyword>
<dbReference type="KEGG" id="bmic:BMR1_02g04275"/>
<evidence type="ECO:0000313" key="2">
    <source>
        <dbReference type="EMBL" id="CCF74001.1"/>
    </source>
</evidence>
<protein>
    <submittedName>
        <fullName evidence="2">BmGPI10, BMN1 family, N1-21a orthologue</fullName>
    </submittedName>
</protein>
<dbReference type="EMBL" id="FO082872">
    <property type="protein sequence ID" value="CCF74001.1"/>
    <property type="molecule type" value="Genomic_DNA"/>
</dbReference>
<name>I7IGK1_BABMR</name>
<dbReference type="AlphaFoldDB" id="I7IGK1"/>
<reference evidence="2 3" key="1">
    <citation type="journal article" date="2012" name="Nucleic Acids Res.">
        <title>Sequencing of the smallest Apicomplexan genome from the human pathogen Babesia microti.</title>
        <authorList>
            <person name="Cornillot E."/>
            <person name="Hadj-Kaddour K."/>
            <person name="Dassouli A."/>
            <person name="Noel B."/>
            <person name="Ranwez V."/>
            <person name="Vacherie B."/>
            <person name="Augagneur Y."/>
            <person name="Bres V."/>
            <person name="Duclos A."/>
            <person name="Randazzo S."/>
            <person name="Carcy B."/>
            <person name="Debierre-Grockiego F."/>
            <person name="Delbecq S."/>
            <person name="Moubri-Menage K."/>
            <person name="Shams-Eldin H."/>
            <person name="Usmani-Brown S."/>
            <person name="Bringaud F."/>
            <person name="Wincker P."/>
            <person name="Vivares C.P."/>
            <person name="Schwarz R.T."/>
            <person name="Schetters T.P."/>
            <person name="Krause P.J."/>
            <person name="Gorenflot A."/>
            <person name="Berry V."/>
            <person name="Barbe V."/>
            <person name="Ben Mamoun C."/>
        </authorList>
    </citation>
    <scope>NUCLEOTIDE SEQUENCE [LARGE SCALE GENOMIC DNA]</scope>
    <source>
        <strain evidence="2 3">RI</strain>
    </source>
</reference>
<accession>I7IGK1</accession>
<evidence type="ECO:0000256" key="1">
    <source>
        <dbReference type="SAM" id="SignalP"/>
    </source>
</evidence>
<dbReference type="VEuPathDB" id="PiroplasmaDB:BMR1_02g04275"/>
<organism evidence="2 3">
    <name type="scientific">Babesia microti (strain RI)</name>
    <dbReference type="NCBI Taxonomy" id="1133968"/>
    <lineage>
        <taxon>Eukaryota</taxon>
        <taxon>Sar</taxon>
        <taxon>Alveolata</taxon>
        <taxon>Apicomplexa</taxon>
        <taxon>Aconoidasida</taxon>
        <taxon>Piroplasmida</taxon>
        <taxon>Babesiidae</taxon>
        <taxon>Babesia</taxon>
    </lineage>
</organism>
<dbReference type="Proteomes" id="UP000002899">
    <property type="component" value="Chromosome II"/>
</dbReference>
<dbReference type="GeneID" id="24424633"/>
<keyword evidence="3" id="KW-1185">Reference proteome</keyword>
<reference evidence="2 3" key="3">
    <citation type="journal article" date="2016" name="Sci. Rep.">
        <title>Genome-wide diversity and gene expression profiling of Babesia microti isolates identify polymorphic genes that mediate host-pathogen interactions.</title>
        <authorList>
            <person name="Silva J.C."/>
            <person name="Cornillot E."/>
            <person name="McCracken C."/>
            <person name="Usmani-Brown S."/>
            <person name="Dwivedi A."/>
            <person name="Ifeonu O.O."/>
            <person name="Crabtree J."/>
            <person name="Gotia H.T."/>
            <person name="Virji A.Z."/>
            <person name="Reynes C."/>
            <person name="Colinge J."/>
            <person name="Kumar V."/>
            <person name="Lawres L."/>
            <person name="Pazzi J.E."/>
            <person name="Pablo J.V."/>
            <person name="Hung C."/>
            <person name="Brancato J."/>
            <person name="Kumari P."/>
            <person name="Orvis J."/>
            <person name="Tretina K."/>
            <person name="Chibucos M."/>
            <person name="Ott S."/>
            <person name="Sadzewicz L."/>
            <person name="Sengamalay N."/>
            <person name="Shetty A.C."/>
            <person name="Su Q."/>
            <person name="Tallon L."/>
            <person name="Fraser C.M."/>
            <person name="Frutos R."/>
            <person name="Molina D.M."/>
            <person name="Krause P.J."/>
            <person name="Ben Mamoun C."/>
        </authorList>
    </citation>
    <scope>NUCLEOTIDE SEQUENCE [LARGE SCALE GENOMIC DNA]</scope>
    <source>
        <strain evidence="2 3">RI</strain>
    </source>
</reference>
<sequence length="304" mass="34382">MKSVRPILIHFITFFLTSGNVFAGNGDVNQYSSDFGRALNDLMIAFNEAKKMYAKFSEQITYTMFHTYKNSIDILKADEKNGGHKNYLEKKEIELKSKTVEFDVIFSNIDLNNSTVKNEIIKLLNDISTISTDIKSIVDEIYYKALGTIEGENAENFEYEIKKKKAELLRNLLNDNIKPIMGYLTEIYNMHIPIISNKSEFNDIKKAFEKHELEANVLISKILENNQNFGTNFNDILNEVNGAIEEFNKTIDVMNNTIGDLGIVIDSGIISSIKSHISTIAKISKAIIPGQMALVFTALILILN</sequence>
<proteinExistence type="predicted"/>
<feature type="signal peptide" evidence="1">
    <location>
        <begin position="1"/>
        <end position="23"/>
    </location>
</feature>
<dbReference type="RefSeq" id="XP_012648610.1">
    <property type="nucleotide sequence ID" value="XM_012793156.1"/>
</dbReference>